<keyword evidence="1" id="KW-0472">Membrane</keyword>
<comment type="caution">
    <text evidence="2">The sequence shown here is derived from an EMBL/GenBank/DDBJ whole genome shotgun (WGS) entry which is preliminary data.</text>
</comment>
<dbReference type="AlphaFoldDB" id="A0A8T3A5R7"/>
<evidence type="ECO:0000313" key="2">
    <source>
        <dbReference type="EMBL" id="KAI0489340.1"/>
    </source>
</evidence>
<keyword evidence="3" id="KW-1185">Reference proteome</keyword>
<name>A0A8T3A5R7_DENNO</name>
<gene>
    <name evidence="2" type="ORF">KFK09_029182</name>
</gene>
<protein>
    <submittedName>
        <fullName evidence="2">Uncharacterized protein</fullName>
    </submittedName>
</protein>
<accession>A0A8T3A5R7</accession>
<organism evidence="2 3">
    <name type="scientific">Dendrobium nobile</name>
    <name type="common">Orchid</name>
    <dbReference type="NCBI Taxonomy" id="94219"/>
    <lineage>
        <taxon>Eukaryota</taxon>
        <taxon>Viridiplantae</taxon>
        <taxon>Streptophyta</taxon>
        <taxon>Embryophyta</taxon>
        <taxon>Tracheophyta</taxon>
        <taxon>Spermatophyta</taxon>
        <taxon>Magnoliopsida</taxon>
        <taxon>Liliopsida</taxon>
        <taxon>Asparagales</taxon>
        <taxon>Orchidaceae</taxon>
        <taxon>Epidendroideae</taxon>
        <taxon>Malaxideae</taxon>
        <taxon>Dendrobiinae</taxon>
        <taxon>Dendrobium</taxon>
    </lineage>
</organism>
<evidence type="ECO:0000313" key="3">
    <source>
        <dbReference type="Proteomes" id="UP000829196"/>
    </source>
</evidence>
<feature type="transmembrane region" description="Helical" evidence="1">
    <location>
        <begin position="6"/>
        <end position="29"/>
    </location>
</feature>
<dbReference type="Proteomes" id="UP000829196">
    <property type="component" value="Unassembled WGS sequence"/>
</dbReference>
<dbReference type="EMBL" id="JAGYWB010000019">
    <property type="protein sequence ID" value="KAI0489340.1"/>
    <property type="molecule type" value="Genomic_DNA"/>
</dbReference>
<sequence>MEGSLGVAPGIFFFFFSPHTVPPLLRFLWQKANAKAVKRNAERQRIDATQFWRRVDASKGRQKQVDF</sequence>
<keyword evidence="1" id="KW-1133">Transmembrane helix</keyword>
<proteinExistence type="predicted"/>
<evidence type="ECO:0000256" key="1">
    <source>
        <dbReference type="SAM" id="Phobius"/>
    </source>
</evidence>
<reference evidence="2" key="1">
    <citation type="journal article" date="2022" name="Front. Genet.">
        <title>Chromosome-Scale Assembly of the Dendrobium nobile Genome Provides Insights Into the Molecular Mechanism of the Biosynthesis of the Medicinal Active Ingredient of Dendrobium.</title>
        <authorList>
            <person name="Xu Q."/>
            <person name="Niu S.-C."/>
            <person name="Li K.-L."/>
            <person name="Zheng P.-J."/>
            <person name="Zhang X.-J."/>
            <person name="Jia Y."/>
            <person name="Liu Y."/>
            <person name="Niu Y.-X."/>
            <person name="Yu L.-H."/>
            <person name="Chen D.-F."/>
            <person name="Zhang G.-Q."/>
        </authorList>
    </citation>
    <scope>NUCLEOTIDE SEQUENCE</scope>
    <source>
        <tissue evidence="2">Leaf</tissue>
    </source>
</reference>
<keyword evidence="1" id="KW-0812">Transmembrane</keyword>